<dbReference type="InterPro" id="IPR004457">
    <property type="entry name" value="Znf_ZPR1"/>
</dbReference>
<evidence type="ECO:0000256" key="3">
    <source>
        <dbReference type="ARBA" id="ARBA00022771"/>
    </source>
</evidence>
<dbReference type="InterPro" id="IPR056180">
    <property type="entry name" value="ZPR1_jr_dom"/>
</dbReference>
<comment type="similarity">
    <text evidence="1">Belongs to the ZPR1 family.</text>
</comment>
<keyword evidence="2" id="KW-0479">Metal-binding</keyword>
<dbReference type="InterPro" id="IPR042451">
    <property type="entry name" value="ZPR1_A/B_dom"/>
</dbReference>
<keyword evidence="3" id="KW-0863">Zinc-finger</keyword>
<dbReference type="Proteomes" id="UP001341135">
    <property type="component" value="Chromosome"/>
</dbReference>
<dbReference type="InterPro" id="IPR004470">
    <property type="entry name" value="ZPR1-like_arc"/>
</dbReference>
<dbReference type="EMBL" id="AP028907">
    <property type="protein sequence ID" value="BES81355.1"/>
    <property type="molecule type" value="Genomic_DNA"/>
</dbReference>
<name>A0ABM8IUX6_9CREN</name>
<evidence type="ECO:0000256" key="2">
    <source>
        <dbReference type="ARBA" id="ARBA00022723"/>
    </source>
</evidence>
<accession>A0ABM8IUX6</accession>
<dbReference type="PANTHER" id="PTHR10876">
    <property type="entry name" value="ZINC FINGER PROTEIN ZPR1"/>
    <property type="match status" value="1"/>
</dbReference>
<gene>
    <name evidence="6" type="ORF">PABY_09220</name>
</gene>
<reference evidence="6 7" key="1">
    <citation type="submission" date="2023-09" db="EMBL/GenBank/DDBJ databases">
        <title>Pyrofollis japonicus gen. nov. sp. nov., a novel member of the family Pyrodictiaceae isolated from the Iheya North hydrothermal field.</title>
        <authorList>
            <person name="Miyazaki U."/>
            <person name="Sanari M."/>
            <person name="Tame A."/>
            <person name="Kitajima M."/>
            <person name="Okamoto A."/>
            <person name="Sawayama S."/>
            <person name="Miyazaki J."/>
            <person name="Takai K."/>
            <person name="Nakagawa S."/>
        </authorList>
    </citation>
    <scope>NUCLEOTIDE SEQUENCE [LARGE SCALE GENOMIC DNA]</scope>
    <source>
        <strain evidence="6 7">AV2</strain>
    </source>
</reference>
<dbReference type="SMART" id="SM00709">
    <property type="entry name" value="Zpr1"/>
    <property type="match status" value="1"/>
</dbReference>
<evidence type="ECO:0000256" key="1">
    <source>
        <dbReference type="ARBA" id="ARBA00008354"/>
    </source>
</evidence>
<evidence type="ECO:0000256" key="4">
    <source>
        <dbReference type="ARBA" id="ARBA00022833"/>
    </source>
</evidence>
<dbReference type="NCBIfam" id="TIGR00310">
    <property type="entry name" value="ZPR1_znf"/>
    <property type="match status" value="1"/>
</dbReference>
<organism evidence="6 7">
    <name type="scientific">Pyrodictium abyssi</name>
    <dbReference type="NCBI Taxonomy" id="54256"/>
    <lineage>
        <taxon>Archaea</taxon>
        <taxon>Thermoproteota</taxon>
        <taxon>Thermoprotei</taxon>
        <taxon>Desulfurococcales</taxon>
        <taxon>Pyrodictiaceae</taxon>
        <taxon>Pyrodictium</taxon>
    </lineage>
</organism>
<protein>
    <recommendedName>
        <fullName evidence="5">Zinc finger ZPR1-type domain-containing protein</fullName>
    </recommendedName>
</protein>
<keyword evidence="4" id="KW-0862">Zinc</keyword>
<dbReference type="Pfam" id="PF03367">
    <property type="entry name" value="Zn_ribbon_ZPR1"/>
    <property type="match status" value="1"/>
</dbReference>
<dbReference type="Gene3D" id="2.20.25.420">
    <property type="entry name" value="ZPR1, zinc finger domain"/>
    <property type="match status" value="1"/>
</dbReference>
<dbReference type="InterPro" id="IPR042452">
    <property type="entry name" value="ZPR1_Znf1/2"/>
</dbReference>
<sequence>MPDHNMPYMGVKIVNHSVYLPQWTRGILLTSTRGALAIPGSTMSDSVAAREPVKINEAVVQCPVCKKATLKIEDYLYDMPVVGKVILSSGKCSSCNYKFNDVRLAEAHEPRKIILRVEKHEDLNALVVRSSSASILIPEFEMSMTPGPASEGFITTVEGVLERFLEAIDVACADPDTDKSACEKARRTIEEAKEGKREFTLVIVDPEGVSAIVSDKAKTEPVSKEELARLGYIVADS</sequence>
<dbReference type="NCBIfam" id="TIGR00340">
    <property type="entry name" value="zpr1_rel"/>
    <property type="match status" value="1"/>
</dbReference>
<dbReference type="PANTHER" id="PTHR10876:SF0">
    <property type="entry name" value="ZINC FINGER PROTEIN ZPR1"/>
    <property type="match status" value="1"/>
</dbReference>
<evidence type="ECO:0000313" key="7">
    <source>
        <dbReference type="Proteomes" id="UP001341135"/>
    </source>
</evidence>
<dbReference type="InterPro" id="IPR040141">
    <property type="entry name" value="ZPR1"/>
</dbReference>
<keyword evidence="7" id="KW-1185">Reference proteome</keyword>
<dbReference type="Pfam" id="PF22794">
    <property type="entry name" value="jr-ZPR1"/>
    <property type="match status" value="1"/>
</dbReference>
<evidence type="ECO:0000259" key="5">
    <source>
        <dbReference type="SMART" id="SM00709"/>
    </source>
</evidence>
<feature type="domain" description="Zinc finger ZPR1-type" evidence="5">
    <location>
        <begin position="60"/>
        <end position="214"/>
    </location>
</feature>
<proteinExistence type="inferred from homology"/>
<evidence type="ECO:0000313" key="6">
    <source>
        <dbReference type="EMBL" id="BES81355.1"/>
    </source>
</evidence>
<dbReference type="Gene3D" id="2.60.120.1040">
    <property type="entry name" value="ZPR1, A/B domain"/>
    <property type="match status" value="1"/>
</dbReference>